<feature type="transmembrane region" description="Helical" evidence="7">
    <location>
        <begin position="321"/>
        <end position="343"/>
    </location>
</feature>
<gene>
    <name evidence="9" type="ORF">ATI53_1001101</name>
</gene>
<dbReference type="RefSeq" id="WP_111549557.1">
    <property type="nucleotide sequence ID" value="NZ_LIGK01000002.1"/>
</dbReference>
<proteinExistence type="inferred from homology"/>
<feature type="transmembrane region" description="Helical" evidence="7">
    <location>
        <begin position="256"/>
        <end position="277"/>
    </location>
</feature>
<keyword evidence="5 7" id="KW-1133">Transmembrane helix</keyword>
<evidence type="ECO:0000313" key="10">
    <source>
        <dbReference type="Proteomes" id="UP000249165"/>
    </source>
</evidence>
<comment type="similarity">
    <text evidence="7">Belongs to the binding-protein-dependent transport system permease family.</text>
</comment>
<protein>
    <submittedName>
        <fullName evidence="9">ABC-type nitrate/sulfonate/bicarbonate transport system permease component</fullName>
    </submittedName>
</protein>
<feature type="transmembrane region" description="Helical" evidence="7">
    <location>
        <begin position="212"/>
        <end position="235"/>
    </location>
</feature>
<feature type="transmembrane region" description="Helical" evidence="7">
    <location>
        <begin position="86"/>
        <end position="105"/>
    </location>
</feature>
<dbReference type="GO" id="GO:0055085">
    <property type="term" value="P:transmembrane transport"/>
    <property type="evidence" value="ECO:0007669"/>
    <property type="project" value="InterPro"/>
</dbReference>
<dbReference type="PANTHER" id="PTHR30151">
    <property type="entry name" value="ALKANE SULFONATE ABC TRANSPORTER-RELATED, MEMBRANE SUBUNIT"/>
    <property type="match status" value="1"/>
</dbReference>
<comment type="caution">
    <text evidence="9">The sequence shown here is derived from an EMBL/GenBank/DDBJ whole genome shotgun (WGS) entry which is preliminary data.</text>
</comment>
<feature type="transmembrane region" description="Helical" evidence="7">
    <location>
        <begin position="429"/>
        <end position="455"/>
    </location>
</feature>
<evidence type="ECO:0000256" key="4">
    <source>
        <dbReference type="ARBA" id="ARBA00022692"/>
    </source>
</evidence>
<keyword evidence="3" id="KW-1003">Cell membrane</keyword>
<evidence type="ECO:0000256" key="2">
    <source>
        <dbReference type="ARBA" id="ARBA00022448"/>
    </source>
</evidence>
<feature type="transmembrane region" description="Helical" evidence="7">
    <location>
        <begin position="117"/>
        <end position="136"/>
    </location>
</feature>
<feature type="transmembrane region" description="Helical" evidence="7">
    <location>
        <begin position="475"/>
        <end position="498"/>
    </location>
</feature>
<keyword evidence="2 7" id="KW-0813">Transport</keyword>
<feature type="transmembrane region" description="Helical" evidence="7">
    <location>
        <begin position="380"/>
        <end position="401"/>
    </location>
</feature>
<accession>A0A327YS42</accession>
<evidence type="ECO:0000256" key="1">
    <source>
        <dbReference type="ARBA" id="ARBA00004651"/>
    </source>
</evidence>
<evidence type="ECO:0000256" key="6">
    <source>
        <dbReference type="ARBA" id="ARBA00023136"/>
    </source>
</evidence>
<dbReference type="InterPro" id="IPR000515">
    <property type="entry name" value="MetI-like"/>
</dbReference>
<evidence type="ECO:0000256" key="3">
    <source>
        <dbReference type="ARBA" id="ARBA00022475"/>
    </source>
</evidence>
<dbReference type="PROSITE" id="PS50928">
    <property type="entry name" value="ABC_TM1"/>
    <property type="match status" value="2"/>
</dbReference>
<comment type="subcellular location">
    <subcellularLocation>
        <location evidence="1 7">Cell membrane</location>
        <topology evidence="1 7">Multi-pass membrane protein</topology>
    </subcellularLocation>
</comment>
<sequence length="513" mass="53003">MIRMPRVVVWAALLLGWEVFARLTADGFVIAAPTEIAQYVWRNTGLLWRATGVTGWVALQGFVWGNLAGVMLALAAVLIPRAERGLLTLALLAFCLPLVATGPILRVLYGPGQGPQVTLAALSVVYTTFLSVLVGLRAVPQSWLDLARSYGRGPVTLLALVRLPAALPYLVAGLQIAAPAAFLGAMVGEFTGAERGLGVLTVRALRGLDLPATWAVALLAAALSMAAFAGIGALGRRLSLAPPEILLAAPDDARGRAGASIQGIAAVAVALAVWQGAMDAFDLPRFFARRPGDVWDYLVTAPEAGAHRANLLAALGETLTVALPGYGAGLLLGAGLAALLTLAPPLAALVLPVSVALRSIPIIATAPLIVWALGRGAAGSITVVAVMIFFPTLVACLHGLARAPRPLMDLFDSYDAGPLRRLWGVQLPAMLPAFFASARMAVPAAILAVTTAEWLATGRGIGALMATVASTSDYAMLWSAIAVIGLAALATHAGVAALERAVLRRTSPEQLAG</sequence>
<dbReference type="EMBL" id="QLMG01000001">
    <property type="protein sequence ID" value="RAK23994.1"/>
    <property type="molecule type" value="Genomic_DNA"/>
</dbReference>
<keyword evidence="10" id="KW-1185">Reference proteome</keyword>
<dbReference type="PANTHER" id="PTHR30151:SF20">
    <property type="entry name" value="ABC TRANSPORTER PERMEASE PROTEIN HI_0355-RELATED"/>
    <property type="match status" value="1"/>
</dbReference>
<organism evidence="9 10">
    <name type="scientific">Salipiger aestuarii</name>
    <dbReference type="NCBI Taxonomy" id="568098"/>
    <lineage>
        <taxon>Bacteria</taxon>
        <taxon>Pseudomonadati</taxon>
        <taxon>Pseudomonadota</taxon>
        <taxon>Alphaproteobacteria</taxon>
        <taxon>Rhodobacterales</taxon>
        <taxon>Roseobacteraceae</taxon>
        <taxon>Salipiger</taxon>
    </lineage>
</organism>
<evidence type="ECO:0000259" key="8">
    <source>
        <dbReference type="PROSITE" id="PS50928"/>
    </source>
</evidence>
<evidence type="ECO:0000256" key="7">
    <source>
        <dbReference type="RuleBase" id="RU363032"/>
    </source>
</evidence>
<evidence type="ECO:0000256" key="5">
    <source>
        <dbReference type="ARBA" id="ARBA00022989"/>
    </source>
</evidence>
<dbReference type="Pfam" id="PF00528">
    <property type="entry name" value="BPD_transp_1"/>
    <property type="match status" value="2"/>
</dbReference>
<dbReference type="InterPro" id="IPR035906">
    <property type="entry name" value="MetI-like_sf"/>
</dbReference>
<dbReference type="OrthoDB" id="9799271at2"/>
<dbReference type="SUPFAM" id="SSF161098">
    <property type="entry name" value="MetI-like"/>
    <property type="match status" value="2"/>
</dbReference>
<dbReference type="GO" id="GO:0005886">
    <property type="term" value="C:plasma membrane"/>
    <property type="evidence" value="ECO:0007669"/>
    <property type="project" value="UniProtKB-SubCell"/>
</dbReference>
<feature type="domain" description="ABC transmembrane type-1" evidence="8">
    <location>
        <begin position="315"/>
        <end position="499"/>
    </location>
</feature>
<keyword evidence="4 7" id="KW-0812">Transmembrane</keyword>
<dbReference type="AlphaFoldDB" id="A0A327YS42"/>
<feature type="transmembrane region" description="Helical" evidence="7">
    <location>
        <begin position="157"/>
        <end position="178"/>
    </location>
</feature>
<dbReference type="Proteomes" id="UP000249165">
    <property type="component" value="Unassembled WGS sequence"/>
</dbReference>
<feature type="transmembrane region" description="Helical" evidence="7">
    <location>
        <begin position="355"/>
        <end position="374"/>
    </location>
</feature>
<name>A0A327YS42_9RHOB</name>
<reference evidence="9 10" key="1">
    <citation type="submission" date="2018-06" db="EMBL/GenBank/DDBJ databases">
        <title>Genomic Encyclopedia of Archaeal and Bacterial Type Strains, Phase II (KMG-II): from individual species to whole genera.</title>
        <authorList>
            <person name="Goeker M."/>
        </authorList>
    </citation>
    <scope>NUCLEOTIDE SEQUENCE [LARGE SCALE GENOMIC DNA]</scope>
    <source>
        <strain evidence="9 10">DSM 22011</strain>
    </source>
</reference>
<evidence type="ECO:0000313" key="9">
    <source>
        <dbReference type="EMBL" id="RAK23994.1"/>
    </source>
</evidence>
<dbReference type="Gene3D" id="1.10.3720.10">
    <property type="entry name" value="MetI-like"/>
    <property type="match status" value="2"/>
</dbReference>
<keyword evidence="6 7" id="KW-0472">Membrane</keyword>
<dbReference type="CDD" id="cd06261">
    <property type="entry name" value="TM_PBP2"/>
    <property type="match status" value="1"/>
</dbReference>
<feature type="domain" description="ABC transmembrane type-1" evidence="8">
    <location>
        <begin position="51"/>
        <end position="229"/>
    </location>
</feature>
<feature type="transmembrane region" description="Helical" evidence="7">
    <location>
        <begin position="55"/>
        <end position="79"/>
    </location>
</feature>